<evidence type="ECO:0000256" key="5">
    <source>
        <dbReference type="ARBA" id="ARBA00022737"/>
    </source>
</evidence>
<feature type="domain" description="Plastocyanin-like" evidence="10">
    <location>
        <begin position="372"/>
        <end position="527"/>
    </location>
</feature>
<dbReference type="InterPro" id="IPR001117">
    <property type="entry name" value="Cu-oxidase_2nd"/>
</dbReference>
<dbReference type="InterPro" id="IPR033138">
    <property type="entry name" value="Cu_oxidase_CS"/>
</dbReference>
<dbReference type="PROSITE" id="PS00080">
    <property type="entry name" value="MULTICOPPER_OXIDASE2"/>
    <property type="match status" value="1"/>
</dbReference>
<feature type="compositionally biased region" description="Basic and acidic residues" evidence="8">
    <location>
        <begin position="927"/>
        <end position="1003"/>
    </location>
</feature>
<dbReference type="PROSITE" id="PS00079">
    <property type="entry name" value="MULTICOPPER_OXIDASE1"/>
    <property type="match status" value="1"/>
</dbReference>
<dbReference type="InterPro" id="IPR012492">
    <property type="entry name" value="RED_C"/>
</dbReference>
<evidence type="ECO:0000256" key="3">
    <source>
        <dbReference type="ARBA" id="ARBA00010609"/>
    </source>
</evidence>
<dbReference type="Proteomes" id="UP000596742">
    <property type="component" value="Unassembled WGS sequence"/>
</dbReference>
<feature type="region of interest" description="Disordered" evidence="8">
    <location>
        <begin position="679"/>
        <end position="700"/>
    </location>
</feature>
<dbReference type="GO" id="GO:0005507">
    <property type="term" value="F:copper ion binding"/>
    <property type="evidence" value="ECO:0007669"/>
    <property type="project" value="InterPro"/>
</dbReference>
<protein>
    <submittedName>
        <fullName evidence="14">IK cytokine</fullName>
    </submittedName>
</protein>
<evidence type="ECO:0000256" key="6">
    <source>
        <dbReference type="ARBA" id="ARBA00023002"/>
    </source>
</evidence>
<keyword evidence="4" id="KW-0479">Metal-binding</keyword>
<dbReference type="EMBL" id="UYJE01006595">
    <property type="protein sequence ID" value="VDI47326.1"/>
    <property type="molecule type" value="Genomic_DNA"/>
</dbReference>
<dbReference type="Gene3D" id="2.60.40.420">
    <property type="entry name" value="Cupredoxins - blue copper proteins"/>
    <property type="match status" value="3"/>
</dbReference>
<feature type="region of interest" description="Disordered" evidence="8">
    <location>
        <begin position="567"/>
        <end position="663"/>
    </location>
</feature>
<dbReference type="CDD" id="cd13905">
    <property type="entry name" value="CuRO_3_tcLLC2_insect_like"/>
    <property type="match status" value="1"/>
</dbReference>
<comment type="similarity">
    <text evidence="3">Belongs to the multicopper oxidase family.</text>
</comment>
<feature type="compositionally biased region" description="Low complexity" evidence="8">
    <location>
        <begin position="909"/>
        <end position="920"/>
    </location>
</feature>
<dbReference type="GO" id="GO:0005634">
    <property type="term" value="C:nucleus"/>
    <property type="evidence" value="ECO:0007669"/>
    <property type="project" value="UniProtKB-SubCell"/>
</dbReference>
<feature type="region of interest" description="Disordered" evidence="8">
    <location>
        <begin position="1153"/>
        <end position="1173"/>
    </location>
</feature>
<dbReference type="InterPro" id="IPR011706">
    <property type="entry name" value="Cu-oxidase_C"/>
</dbReference>
<organism evidence="14 15">
    <name type="scientific">Mytilus galloprovincialis</name>
    <name type="common">Mediterranean mussel</name>
    <dbReference type="NCBI Taxonomy" id="29158"/>
    <lineage>
        <taxon>Eukaryota</taxon>
        <taxon>Metazoa</taxon>
        <taxon>Spiralia</taxon>
        <taxon>Lophotrochozoa</taxon>
        <taxon>Mollusca</taxon>
        <taxon>Bivalvia</taxon>
        <taxon>Autobranchia</taxon>
        <taxon>Pteriomorphia</taxon>
        <taxon>Mytilida</taxon>
        <taxon>Mytiloidea</taxon>
        <taxon>Mytilidae</taxon>
        <taxon>Mytilinae</taxon>
        <taxon>Mytilus</taxon>
    </lineage>
</organism>
<dbReference type="InterPro" id="IPR008972">
    <property type="entry name" value="Cupredoxin"/>
</dbReference>
<keyword evidence="5" id="KW-0677">Repeat</keyword>
<evidence type="ECO:0000256" key="2">
    <source>
        <dbReference type="ARBA" id="ARBA00006660"/>
    </source>
</evidence>
<keyword evidence="7" id="KW-0539">Nucleus</keyword>
<keyword evidence="6" id="KW-0560">Oxidoreductase</keyword>
<feature type="compositionally biased region" description="Low complexity" evidence="8">
    <location>
        <begin position="625"/>
        <end position="634"/>
    </location>
</feature>
<dbReference type="InterPro" id="IPR039896">
    <property type="entry name" value="Red-like"/>
</dbReference>
<dbReference type="PANTHER" id="PTHR12765">
    <property type="entry name" value="RED PROTEIN IK FACTOR CYTOKINE IK"/>
    <property type="match status" value="1"/>
</dbReference>
<dbReference type="Pfam" id="PF07807">
    <property type="entry name" value="RED_C"/>
    <property type="match status" value="1"/>
</dbReference>
<dbReference type="Pfam" id="PF00394">
    <property type="entry name" value="Cu-oxidase"/>
    <property type="match status" value="1"/>
</dbReference>
<evidence type="ECO:0000259" key="10">
    <source>
        <dbReference type="Pfam" id="PF07731"/>
    </source>
</evidence>
<feature type="domain" description="Plastocyanin-like" evidence="9">
    <location>
        <begin position="88"/>
        <end position="267"/>
    </location>
</feature>
<evidence type="ECO:0000256" key="4">
    <source>
        <dbReference type="ARBA" id="ARBA00022723"/>
    </source>
</evidence>
<dbReference type="InterPro" id="IPR011707">
    <property type="entry name" value="Cu-oxidase-like_N"/>
</dbReference>
<evidence type="ECO:0000259" key="11">
    <source>
        <dbReference type="Pfam" id="PF07732"/>
    </source>
</evidence>
<feature type="region of interest" description="Disordered" evidence="8">
    <location>
        <begin position="1068"/>
        <end position="1098"/>
    </location>
</feature>
<proteinExistence type="inferred from homology"/>
<dbReference type="AlphaFoldDB" id="A0A8B6FD00"/>
<feature type="domain" description="RED-like N-terminal" evidence="13">
    <location>
        <begin position="665"/>
        <end position="894"/>
    </location>
</feature>
<dbReference type="SUPFAM" id="SSF49503">
    <property type="entry name" value="Cupredoxins"/>
    <property type="match status" value="3"/>
</dbReference>
<feature type="domain" description="Plastocyanin-like" evidence="11">
    <location>
        <begin position="2"/>
        <end position="72"/>
    </location>
</feature>
<evidence type="ECO:0000313" key="14">
    <source>
        <dbReference type="EMBL" id="VDI47326.1"/>
    </source>
</evidence>
<keyword evidence="15" id="KW-1185">Reference proteome</keyword>
<evidence type="ECO:0000256" key="1">
    <source>
        <dbReference type="ARBA" id="ARBA00004123"/>
    </source>
</evidence>
<evidence type="ECO:0000313" key="15">
    <source>
        <dbReference type="Proteomes" id="UP000596742"/>
    </source>
</evidence>
<evidence type="ECO:0000256" key="8">
    <source>
        <dbReference type="SAM" id="MobiDB-lite"/>
    </source>
</evidence>
<dbReference type="Pfam" id="PF07808">
    <property type="entry name" value="RED_N"/>
    <property type="match status" value="1"/>
</dbReference>
<dbReference type="Pfam" id="PF07731">
    <property type="entry name" value="Cu-oxidase_2"/>
    <property type="match status" value="1"/>
</dbReference>
<reference evidence="14" key="1">
    <citation type="submission" date="2018-11" db="EMBL/GenBank/DDBJ databases">
        <authorList>
            <person name="Alioto T."/>
            <person name="Alioto T."/>
        </authorList>
    </citation>
    <scope>NUCLEOTIDE SEQUENCE</scope>
</reference>
<dbReference type="OrthoDB" id="6106698at2759"/>
<name>A0A8B6FD00_MYTGA</name>
<accession>A0A8B6FD00</accession>
<gene>
    <name evidence="14" type="ORF">MGAL_10B066122</name>
</gene>
<comment type="subcellular location">
    <subcellularLocation>
        <location evidence="1">Nucleus</location>
    </subcellularLocation>
</comment>
<feature type="compositionally biased region" description="Basic and acidic residues" evidence="8">
    <location>
        <begin position="584"/>
        <end position="605"/>
    </location>
</feature>
<evidence type="ECO:0000256" key="7">
    <source>
        <dbReference type="ARBA" id="ARBA00023242"/>
    </source>
</evidence>
<dbReference type="InterPro" id="IPR012916">
    <property type="entry name" value="RED_N"/>
</dbReference>
<comment type="caution">
    <text evidence="14">The sequence shown here is derived from an EMBL/GenBank/DDBJ whole genome shotgun (WGS) entry which is preliminary data.</text>
</comment>
<comment type="similarity">
    <text evidence="2">Belongs to the RED family.</text>
</comment>
<evidence type="ECO:0000259" key="12">
    <source>
        <dbReference type="Pfam" id="PF07807"/>
    </source>
</evidence>
<evidence type="ECO:0000259" key="13">
    <source>
        <dbReference type="Pfam" id="PF07808"/>
    </source>
</evidence>
<feature type="domain" description="Protein RED C-terminal" evidence="12">
    <location>
        <begin position="1059"/>
        <end position="1168"/>
    </location>
</feature>
<dbReference type="InterPro" id="IPR002355">
    <property type="entry name" value="Cu_oxidase_Cu_BS"/>
</dbReference>
<dbReference type="FunFam" id="2.60.40.420:FF:000045">
    <property type="entry name" value="Laccase 2"/>
    <property type="match status" value="1"/>
</dbReference>
<feature type="compositionally biased region" description="Basic and acidic residues" evidence="8">
    <location>
        <begin position="784"/>
        <end position="794"/>
    </location>
</feature>
<feature type="region of interest" description="Disordered" evidence="8">
    <location>
        <begin position="908"/>
        <end position="1020"/>
    </location>
</feature>
<dbReference type="CDD" id="cd13884">
    <property type="entry name" value="CuRO_2_tcLCC_insect_like"/>
    <property type="match status" value="1"/>
</dbReference>
<feature type="region of interest" description="Disordered" evidence="8">
    <location>
        <begin position="770"/>
        <end position="794"/>
    </location>
</feature>
<dbReference type="Pfam" id="PF07732">
    <property type="entry name" value="Cu-oxidase_3"/>
    <property type="match status" value="1"/>
</dbReference>
<evidence type="ECO:0000259" key="9">
    <source>
        <dbReference type="Pfam" id="PF00394"/>
    </source>
</evidence>
<dbReference type="GO" id="GO:0016491">
    <property type="term" value="F:oxidoreductase activity"/>
    <property type="evidence" value="ECO:0007669"/>
    <property type="project" value="UniProtKB-KW"/>
</dbReference>
<sequence length="1173" mass="134956">MMEGVSIHWHGLFQKGTPFMDGVARVTQCPINPGETFTYRFKALPYGTFWYHSHLGAQRSDGIAGALIILKRPQLPTDTVRANEEEFVFLVQDWFQRGFTHEVKLANWHLNKYIKTSNGESCTGIKKTYDGSIIGQKGIQTPLINAKGRFHEPSTNDNANYLPLETFVVTSRHKYLFRMIGIQSISTYRISIDNHKLNVLAIDGGEIEPEETDYVIIHSGERYDVEVLSNAPVGNYWIRIEDLASQDIAGNPIPMVVGYGILRYDGAPKEDPVSSGKVCTNRNPCRVVNCIFGTFPADDYTSCIPVSKLKSKEHEIETNPVPTMTSTNDLQEFFLSFHYSLPEDNPSLVVSTINNFRMILPTSPPMLHEAEFVPETACPKEITTFASQCNHILKLKLGNVIQFVLVNVETKGFGRPHPIHIHGHRFHVMKIGFPTYDPVTGNMTEMNQDIVCESQHCDRARWADPSWSNGNVPGMNTKNPAIKDTLVLPWGAYAVVRILADNPGYWYMHCHIELHNVDGMALILQEGERSDMPKPPDDMHFCGNSNNNHTIKTPTVVSVVKTFLGDTEEKEGDSEVFSNPLPPENHHYSDDEDEGHPLTNDDFRKMMMTPRGPGPAAKQQHHHQQNQQHQQHSSVPKKHSSSSSNTILELPKDNEDDDAGTRRRKKKIYYAKLKRMEEEKQKELEEKYRDRARERRDGHNKDYEETEIVSTTADYRAVAPDVKAGENYAERRKQVIQESKYLGGDMEHTHLVKGLDFALLEKVRAEISNKEKEDEEAMETAVTQKKEEKPEETGPKIEFRTKMARNIYKTLFQSRLPERNELFLPKRMAYVVDLEDEYADSDVPTTIIRSKADCPTVDSTTTLTTNDIVINKLTQILSYLRQGRRESKKLKKKEKGKLKEEEKAKLTGGDDNIYNDIGDYVPTYNKVQDKKDRKKDRRDDDRDKGRDRDRQRERGDDRRDRDRDRHGDRRDKGDRDRRDRDRRDRDRDRDREDRRKKTYFEKPVEEDEDQKQGQSATQVVQSINEKFKSFAGMVEEEKEKEKGSTKLQKLKGKIDHYGYDECYPGEWQMQDTLDDSDDEVDYSKMDQGNKKGPVGRWDFDTQEEYSDYMSNKEALPKAAFQYGVKMADGRKTRRAGPKDEKAELDKQWQKIQNILNKRKTGESGDSGGKKPKY</sequence>